<name>G0U2E3_TRYVY</name>
<reference evidence="1" key="1">
    <citation type="journal article" date="2012" name="Proc. Natl. Acad. Sci. U.S.A.">
        <title>Antigenic diversity is generated by distinct evolutionary mechanisms in African trypanosome species.</title>
        <authorList>
            <person name="Jackson A.P."/>
            <person name="Berry A."/>
            <person name="Aslett M."/>
            <person name="Allison H.C."/>
            <person name="Burton P."/>
            <person name="Vavrova-Anderson J."/>
            <person name="Brown R."/>
            <person name="Browne H."/>
            <person name="Corton N."/>
            <person name="Hauser H."/>
            <person name="Gamble J."/>
            <person name="Gilderthorp R."/>
            <person name="Marcello L."/>
            <person name="McQuillan J."/>
            <person name="Otto T.D."/>
            <person name="Quail M.A."/>
            <person name="Sanders M.J."/>
            <person name="van Tonder A."/>
            <person name="Ginger M.L."/>
            <person name="Field M.C."/>
            <person name="Barry J.D."/>
            <person name="Hertz-Fowler C."/>
            <person name="Berriman M."/>
        </authorList>
    </citation>
    <scope>NUCLEOTIDE SEQUENCE</scope>
    <source>
        <strain evidence="1">Y486</strain>
    </source>
</reference>
<organism evidence="1">
    <name type="scientific">Trypanosoma vivax (strain Y486)</name>
    <dbReference type="NCBI Taxonomy" id="1055687"/>
    <lineage>
        <taxon>Eukaryota</taxon>
        <taxon>Discoba</taxon>
        <taxon>Euglenozoa</taxon>
        <taxon>Kinetoplastea</taxon>
        <taxon>Metakinetoplastina</taxon>
        <taxon>Trypanosomatida</taxon>
        <taxon>Trypanosomatidae</taxon>
        <taxon>Trypanosoma</taxon>
        <taxon>Duttonella</taxon>
    </lineage>
</organism>
<dbReference type="VEuPathDB" id="TriTrypDB:TvY486_0902680"/>
<protein>
    <submittedName>
        <fullName evidence="1">Uncharacterized protein</fullName>
    </submittedName>
</protein>
<proteinExistence type="predicted"/>
<gene>
    <name evidence="1" type="ORF">TVY486_0902680</name>
</gene>
<sequence>MLPCAQEVEAVVLNTLTRGDWARALVLLTGAVRLRCTPTARTYASVIATVAKQSTWVHTTLVLDKLQNSPLSARALYASAVNALLIKTDSKSAEKLLAIAVAAKRRNVQLSQLHHAQCSYMLAKYGVWDGALMLAAQDNLVDWFPVLVPPLMLAAETARQWLAGLKIMSIALSLGKAPSADVVGRFVRCFTTTSPWRQAIAMVHPLPCSNDTPVISAVHDLLAAAKNADEANVLEAENRGRSGAVHLTGSQVPLSDLTIERAETALAALGKSHWREALNLISAFPVLLTTTPRPCALHDPFTRCGEGALEQRHWKLVWNALQSSISRACDDTVLRVVSYFATYLSCHDEVSLDCEAEEEVRTAGFNVGAFLRARRFPTGTLSQSTTLRSYVSAVCACGWWEDALLFTGRFSAVFMELVKRSRWEAALVVYKRMPRSAQERVASELEHLFISKSLWLPALLYVQERLPEDVLPLRSLAIPLCAALGQWERVLTMLRRYVSLPTDAEKLLYRACIVWEAETSVRDAYRAGDWMKGLCAWAATVAHIDRAESAYYLSHDARSMSPTAVGKVAALLLDAERYGDCCALAATILPKMSDPILLHGVRLFYHIRSSPLSYGLTLQQFRESHKAHRYVMDCFAILALSVSGNFLGAFSVLQEIISLQQESLGADGASAACLSYIPRLKKFLPAILTHIAVPAKCYELEVAMRLVVSCMKSVEDIYLINEPLSALWLSTDEVSRGCAFRAAATVLRHALSEDLPAPWAVMCIVSEGLESPMGQSASCLLYKCAHYYRVGKWNSVSSCSGSHGYKTPEAIHVDLNTVFVRCAQGFCYYGQWSSALSALQHCREVDKKTLFQIALLAREAQERSEAVGHQFVTKIALGSRGLRGRGVTIPTKGTNVVTEESMEDTLLALMNARAWHAALSVFFSRVTPPQYSRALTGTCTSSVAVGYLLSCVGLAGPWQLAVHLLKEMSSELSYQCASIETGLRDVLRSVRQQSGSVMCSRVVLFLVEEAGYIPTSLLYDELLHSCLRSRLAAVERDLCAANLKRLSSSLNERQVFDTISAISVLKRHEDACYGRHGVSGRLGCQNNYLLGGTPSCLRSSDRPHLDLAEFKQLCQLAPIIVVCGAQDTEKISSQYFGGRFAPFELLLLLKQYHVEVMAQIDNDDAGAHVNMQLVEYGVTSKLLHILLVPFVSISEYALCNDTIQQEALVDEVRWKLFHGFASRHTISALWNACGTSVMQLVRQRWPWLSEYELLREVRRGKGLPPASLITRPKSKRSEIAMYWSTYGRVLWPELFFSWSELCQLAVYVPLVEPVLACEDELHEIAVGIRVAHFSADSIPEEEQLLRRPHSEDAICSVFRLAFKTLKRLHAELDMDGRGRCHYFYHQPDAVLWKNIQERRQPCVSRRERSPRWFLALHILRHYRRCTKKAVHIRALSALFAACEADATVNWATSSFREESHNCWHQGVSWWELAIRCACSIEPLFNVQMWHQAMKMATLSQPQRQRRPSSSSTPKVEDIVNTSLRATCRVLLGYVNCTNADCVASIPFNVSLLLVDQMKELLQPSFPRFDSLYHNSCDATLFYKSNDGDDVLTVWSLLLMHNCFGKMNPLHVSLLQRLVLSE</sequence>
<evidence type="ECO:0000313" key="1">
    <source>
        <dbReference type="EMBL" id="CCC50446.1"/>
    </source>
</evidence>
<dbReference type="EMBL" id="HE573025">
    <property type="protein sequence ID" value="CCC50446.1"/>
    <property type="molecule type" value="Genomic_DNA"/>
</dbReference>
<accession>G0U2E3</accession>